<dbReference type="RefSeq" id="WP_012576726.1">
    <property type="nucleotide sequence ID" value="NZ_CALNDE010000017.1"/>
</dbReference>
<dbReference type="EMBL" id="JABNND010000020">
    <property type="protein sequence ID" value="NQX51548.1"/>
    <property type="molecule type" value="Genomic_DNA"/>
</dbReference>
<dbReference type="Pfam" id="PF00903">
    <property type="entry name" value="Glyoxalase"/>
    <property type="match status" value="1"/>
</dbReference>
<dbReference type="PROSITE" id="PS51819">
    <property type="entry name" value="VOC"/>
    <property type="match status" value="1"/>
</dbReference>
<sequence>MEFNKLIPELTVKDIKRTREFYLNILQFKIEYERVEDKFMFLSFEDSQFMFEELRDDGWNVAEMAYPFGRGVNFSIEVNDIDKVYQQLIRSQYPLFREMMLNKYESNGELIEQKEFLVQDPDGYLLRFTHE</sequence>
<dbReference type="Proteomes" id="UP000551316">
    <property type="component" value="Unassembled WGS sequence"/>
</dbReference>
<dbReference type="SUPFAM" id="SSF54593">
    <property type="entry name" value="Glyoxalase/Bleomycin resistance protein/Dihydroxybiphenyl dioxygenase"/>
    <property type="match status" value="1"/>
</dbReference>
<dbReference type="InterPro" id="IPR000335">
    <property type="entry name" value="Bleomycin-R"/>
</dbReference>
<comment type="similarity">
    <text evidence="1">Belongs to the bleomycin resistance protein family.</text>
</comment>
<name>A0A7D4XWK9_BIFLI</name>
<evidence type="ECO:0000259" key="4">
    <source>
        <dbReference type="PROSITE" id="PS51819"/>
    </source>
</evidence>
<dbReference type="AlphaFoldDB" id="A0A7D4XWK9"/>
<gene>
    <name evidence="5" type="ORF">HNS28_08880</name>
</gene>
<dbReference type="Gene3D" id="3.10.180.10">
    <property type="entry name" value="2,3-Dihydroxybiphenyl 1,2-Dioxygenase, domain 1"/>
    <property type="match status" value="1"/>
</dbReference>
<keyword evidence="3" id="KW-0046">Antibiotic resistance</keyword>
<evidence type="ECO:0000313" key="5">
    <source>
        <dbReference type="EMBL" id="NQX51548.1"/>
    </source>
</evidence>
<evidence type="ECO:0000256" key="1">
    <source>
        <dbReference type="ARBA" id="ARBA00011051"/>
    </source>
</evidence>
<accession>A0A7D4XWK9</accession>
<comment type="caution">
    <text evidence="5">The sequence shown here is derived from an EMBL/GenBank/DDBJ whole genome shotgun (WGS) entry which is preliminary data.</text>
</comment>
<reference evidence="5 6" key="1">
    <citation type="submission" date="2020-05" db="EMBL/GenBank/DDBJ databases">
        <title>Draft Genome Sequence of Bifidobacterium longum subsp. Infantis BI-G201, a Commercialization Strain.</title>
        <authorList>
            <person name="Song J."/>
            <person name="Xu Y."/>
            <person name="Han D."/>
            <person name="Teng Q."/>
            <person name="Jiang D."/>
            <person name="Liu Q."/>
        </authorList>
    </citation>
    <scope>NUCLEOTIDE SEQUENCE [LARGE SCALE GENOMIC DNA]</scope>
    <source>
        <strain evidence="5 6">BI-G201</strain>
    </source>
</reference>
<evidence type="ECO:0000256" key="2">
    <source>
        <dbReference type="ARBA" id="ARBA00021572"/>
    </source>
</evidence>
<evidence type="ECO:0000313" key="6">
    <source>
        <dbReference type="Proteomes" id="UP000551316"/>
    </source>
</evidence>
<dbReference type="InterPro" id="IPR004360">
    <property type="entry name" value="Glyas_Fos-R_dOase_dom"/>
</dbReference>
<dbReference type="CDD" id="cd08349">
    <property type="entry name" value="BLMA_like"/>
    <property type="match status" value="1"/>
</dbReference>
<evidence type="ECO:0000256" key="3">
    <source>
        <dbReference type="ARBA" id="ARBA00023251"/>
    </source>
</evidence>
<organism evidence="5 6">
    <name type="scientific">Bifidobacterium longum subsp. infantis</name>
    <dbReference type="NCBI Taxonomy" id="1682"/>
    <lineage>
        <taxon>Bacteria</taxon>
        <taxon>Bacillati</taxon>
        <taxon>Actinomycetota</taxon>
        <taxon>Actinomycetes</taxon>
        <taxon>Bifidobacteriales</taxon>
        <taxon>Bifidobacteriaceae</taxon>
        <taxon>Bifidobacterium</taxon>
    </lineage>
</organism>
<dbReference type="GO" id="GO:0046677">
    <property type="term" value="P:response to antibiotic"/>
    <property type="evidence" value="ECO:0007669"/>
    <property type="project" value="UniProtKB-KW"/>
</dbReference>
<feature type="domain" description="VOC" evidence="4">
    <location>
        <begin position="2"/>
        <end position="131"/>
    </location>
</feature>
<dbReference type="InterPro" id="IPR037523">
    <property type="entry name" value="VOC_core"/>
</dbReference>
<dbReference type="InterPro" id="IPR029068">
    <property type="entry name" value="Glyas_Bleomycin-R_OHBP_Dase"/>
</dbReference>
<protein>
    <recommendedName>
        <fullName evidence="2">Bleomycin resistance protein</fullName>
    </recommendedName>
</protein>
<proteinExistence type="inferred from homology"/>